<dbReference type="EMBL" id="WLYK01000001">
    <property type="protein sequence ID" value="MTD13309.1"/>
    <property type="molecule type" value="Genomic_DNA"/>
</dbReference>
<reference evidence="3 4" key="1">
    <citation type="submission" date="2019-11" db="EMBL/GenBank/DDBJ databases">
        <authorList>
            <person name="Jiang L.-Q."/>
        </authorList>
    </citation>
    <scope>NUCLEOTIDE SEQUENCE [LARGE SCALE GENOMIC DNA]</scope>
    <source>
        <strain evidence="3 4">YIM 132087</strain>
    </source>
</reference>
<evidence type="ECO:0000259" key="2">
    <source>
        <dbReference type="Pfam" id="PF12802"/>
    </source>
</evidence>
<organism evidence="3 4">
    <name type="scientific">Nakamurella alba</name>
    <dbReference type="NCBI Taxonomy" id="2665158"/>
    <lineage>
        <taxon>Bacteria</taxon>
        <taxon>Bacillati</taxon>
        <taxon>Actinomycetota</taxon>
        <taxon>Actinomycetes</taxon>
        <taxon>Nakamurellales</taxon>
        <taxon>Nakamurellaceae</taxon>
        <taxon>Nakamurella</taxon>
    </lineage>
</organism>
<proteinExistence type="inferred from homology"/>
<dbReference type="PANTHER" id="PTHR18964:SF149">
    <property type="entry name" value="BIFUNCTIONAL UDP-N-ACETYLGLUCOSAMINE 2-EPIMERASE_N-ACETYLMANNOSAMINE KINASE"/>
    <property type="match status" value="1"/>
</dbReference>
<keyword evidence="4" id="KW-1185">Reference proteome</keyword>
<dbReference type="Pfam" id="PF00480">
    <property type="entry name" value="ROK"/>
    <property type="match status" value="1"/>
</dbReference>
<dbReference type="AlphaFoldDB" id="A0A7K1FIN4"/>
<dbReference type="InterPro" id="IPR000835">
    <property type="entry name" value="HTH_MarR-typ"/>
</dbReference>
<evidence type="ECO:0000313" key="3">
    <source>
        <dbReference type="EMBL" id="MTD13309.1"/>
    </source>
</evidence>
<dbReference type="Gene3D" id="1.10.10.10">
    <property type="entry name" value="Winged helix-like DNA-binding domain superfamily/Winged helix DNA-binding domain"/>
    <property type="match status" value="1"/>
</dbReference>
<name>A0A7K1FIN4_9ACTN</name>
<dbReference type="InterPro" id="IPR000600">
    <property type="entry name" value="ROK"/>
</dbReference>
<sequence length="411" mass="41499">MIRMSGPDPAGDRRGADSPRLLREINDQVVLHLLLEHGPSTRGRIGELTGLSKPTVSSLLARLEGKGLVTTTGVVAGGPGPNARIYAVDPGAAYVIGVHIEQEGAVAGLATLTGELIATHQVPVAARRESSPVGEIELAVGGLLDGAAPDRSRVRRLVVATPGVIDPVTGHLRHARHIRGWEAPGLIDTITDAVGIPVAHGNDVNLAAVAEGAHGAAKGCEDYALLWLDRGVGLGLVLDGVLRTGAHGGAGEIGYLGVPGIEPPRADRGGTGAFQSLVGGQGLRALARRFGLRAGEPAAIVTAALTAGPAGDELLTELAAGIAVGAAAVTTLLDPSLLVLGGPVAVAGGEALRERVVERLGQLSFVRTRVATSTLSGDGVLQGAVETALRSVRSELFGPVGLSGPVNGRAG</sequence>
<protein>
    <submittedName>
        <fullName evidence="3">ROK family protein</fullName>
    </submittedName>
</protein>
<dbReference type="GO" id="GO:0003700">
    <property type="term" value="F:DNA-binding transcription factor activity"/>
    <property type="evidence" value="ECO:0007669"/>
    <property type="project" value="InterPro"/>
</dbReference>
<comment type="similarity">
    <text evidence="1">Belongs to the ROK (NagC/XylR) family.</text>
</comment>
<comment type="caution">
    <text evidence="3">The sequence shown here is derived from an EMBL/GenBank/DDBJ whole genome shotgun (WGS) entry which is preliminary data.</text>
</comment>
<evidence type="ECO:0000313" key="4">
    <source>
        <dbReference type="Proteomes" id="UP000460221"/>
    </source>
</evidence>
<dbReference type="PANTHER" id="PTHR18964">
    <property type="entry name" value="ROK (REPRESSOR, ORF, KINASE) FAMILY"/>
    <property type="match status" value="1"/>
</dbReference>
<dbReference type="InterPro" id="IPR036390">
    <property type="entry name" value="WH_DNA-bd_sf"/>
</dbReference>
<dbReference type="SUPFAM" id="SSF46785">
    <property type="entry name" value="Winged helix' DNA-binding domain"/>
    <property type="match status" value="1"/>
</dbReference>
<dbReference type="InterPro" id="IPR043129">
    <property type="entry name" value="ATPase_NBD"/>
</dbReference>
<dbReference type="SUPFAM" id="SSF53067">
    <property type="entry name" value="Actin-like ATPase domain"/>
    <property type="match status" value="1"/>
</dbReference>
<evidence type="ECO:0000256" key="1">
    <source>
        <dbReference type="ARBA" id="ARBA00006479"/>
    </source>
</evidence>
<dbReference type="Proteomes" id="UP000460221">
    <property type="component" value="Unassembled WGS sequence"/>
</dbReference>
<feature type="domain" description="HTH marR-type" evidence="2">
    <location>
        <begin position="30"/>
        <end position="72"/>
    </location>
</feature>
<dbReference type="InterPro" id="IPR011991">
    <property type="entry name" value="ArsR-like_HTH"/>
</dbReference>
<accession>A0A7K1FIN4</accession>
<gene>
    <name evidence="3" type="ORF">GIS00_05015</name>
</gene>
<dbReference type="InterPro" id="IPR036388">
    <property type="entry name" value="WH-like_DNA-bd_sf"/>
</dbReference>
<dbReference type="Gene3D" id="3.30.420.40">
    <property type="match status" value="2"/>
</dbReference>
<dbReference type="Pfam" id="PF12802">
    <property type="entry name" value="MarR_2"/>
    <property type="match status" value="1"/>
</dbReference>
<dbReference type="CDD" id="cd00090">
    <property type="entry name" value="HTH_ARSR"/>
    <property type="match status" value="1"/>
</dbReference>